<organism evidence="1 2">
    <name type="scientific">Gordoniibacillus kamchatkensis</name>
    <dbReference type="NCBI Taxonomy" id="1590651"/>
    <lineage>
        <taxon>Bacteria</taxon>
        <taxon>Bacillati</taxon>
        <taxon>Bacillota</taxon>
        <taxon>Bacilli</taxon>
        <taxon>Bacillales</taxon>
        <taxon>Paenibacillaceae</taxon>
        <taxon>Gordoniibacillus</taxon>
    </lineage>
</organism>
<evidence type="ECO:0008006" key="3">
    <source>
        <dbReference type="Google" id="ProtNLM"/>
    </source>
</evidence>
<accession>A0ABR5A504</accession>
<dbReference type="EMBL" id="JXAK01000118">
    <property type="protein sequence ID" value="KIL35733.1"/>
    <property type="molecule type" value="Genomic_DNA"/>
</dbReference>
<dbReference type="RefSeq" id="WP_041052666.1">
    <property type="nucleotide sequence ID" value="NZ_JXAK01000118.1"/>
</dbReference>
<sequence length="123" mass="14118">MKRYSEAKGIVVVAIKKNEGLTIREMAERIGYNEGSLKRGILNPSKQITLKLEQRLRETFNLSEEDLAELIRITEATKNTSQTQRVHSNRVRASFAWVDEIHVRAELAPFIDAVAPLIDKWKE</sequence>
<dbReference type="Proteomes" id="UP000031967">
    <property type="component" value="Unassembled WGS sequence"/>
</dbReference>
<reference evidence="1 2" key="1">
    <citation type="submission" date="2014-12" db="EMBL/GenBank/DDBJ databases">
        <title>Draft genome sequence of Paenibacillus kamchatkensis strain B-2647.</title>
        <authorList>
            <person name="Karlyshev A.V."/>
            <person name="Kudryashova E.B."/>
        </authorList>
    </citation>
    <scope>NUCLEOTIDE SEQUENCE [LARGE SCALE GENOMIC DNA]</scope>
    <source>
        <strain evidence="1 2">VKM B-2647</strain>
    </source>
</reference>
<comment type="caution">
    <text evidence="1">The sequence shown here is derived from an EMBL/GenBank/DDBJ whole genome shotgun (WGS) entry which is preliminary data.</text>
</comment>
<keyword evidence="2" id="KW-1185">Reference proteome</keyword>
<name>A0ABR5A504_9BACL</name>
<protein>
    <recommendedName>
        <fullName evidence="3">HTH cro/C1-type domain-containing protein</fullName>
    </recommendedName>
</protein>
<proteinExistence type="predicted"/>
<evidence type="ECO:0000313" key="2">
    <source>
        <dbReference type="Proteomes" id="UP000031967"/>
    </source>
</evidence>
<gene>
    <name evidence="1" type="ORF">SD70_31965</name>
</gene>
<evidence type="ECO:0000313" key="1">
    <source>
        <dbReference type="EMBL" id="KIL35733.1"/>
    </source>
</evidence>